<gene>
    <name evidence="2" type="ORF">SeLEV6574_g05553</name>
    <name evidence="3" type="ORF">SeMB42_g02079</name>
</gene>
<evidence type="ECO:0000313" key="2">
    <source>
        <dbReference type="EMBL" id="TPX42522.1"/>
    </source>
</evidence>
<dbReference type="Proteomes" id="UP000317494">
    <property type="component" value="Unassembled WGS sequence"/>
</dbReference>
<dbReference type="Proteomes" id="UP000320475">
    <property type="component" value="Unassembled WGS sequence"/>
</dbReference>
<evidence type="ECO:0000313" key="5">
    <source>
        <dbReference type="Proteomes" id="UP000320475"/>
    </source>
</evidence>
<sequence>MTYLAKRAQTTCTRNMAHLSSLCAARKLIGSKPSSATAAETPPSVSRPVIYRTYDGGQCQMNVDAGTRIPFPGFEALTGYQYIKPLLAHTVSRLPDRMHVKPSALSHAIVSLSHTSPPSSASTSEPLSPDELADMVLAGSPSFDWDAFIQQLVPEVMSVRIQADINSAAREALSGIDAKSPSEKSRITAAAASGRGPRIYAISLIKRRRKKMNKHKFEKRKEQNRGTMRANKEALRKRGQDRQKQV</sequence>
<name>A0A507DI12_9FUNG</name>
<dbReference type="AlphaFoldDB" id="A0A507DI12"/>
<proteinExistence type="predicted"/>
<evidence type="ECO:0000313" key="3">
    <source>
        <dbReference type="EMBL" id="TPX50955.1"/>
    </source>
</evidence>
<dbReference type="OrthoDB" id="2162135at2759"/>
<feature type="region of interest" description="Disordered" evidence="1">
    <location>
        <begin position="209"/>
        <end position="246"/>
    </location>
</feature>
<reference evidence="4 5" key="1">
    <citation type="journal article" date="2019" name="Sci. Rep.">
        <title>Comparative genomics of chytrid fungi reveal insights into the obligate biotrophic and pathogenic lifestyle of Synchytrium endobioticum.</title>
        <authorList>
            <person name="van de Vossenberg B.T.L.H."/>
            <person name="Warris S."/>
            <person name="Nguyen H.D.T."/>
            <person name="van Gent-Pelzer M.P.E."/>
            <person name="Joly D.L."/>
            <person name="van de Geest H.C."/>
            <person name="Bonants P.J.M."/>
            <person name="Smith D.S."/>
            <person name="Levesque C.A."/>
            <person name="van der Lee T.A.J."/>
        </authorList>
    </citation>
    <scope>NUCLEOTIDE SEQUENCE [LARGE SCALE GENOMIC DNA]</scope>
    <source>
        <strain evidence="2 5">LEV6574</strain>
        <strain evidence="3 4">MB42</strain>
    </source>
</reference>
<feature type="compositionally biased region" description="Basic residues" evidence="1">
    <location>
        <begin position="209"/>
        <end position="218"/>
    </location>
</feature>
<evidence type="ECO:0008006" key="6">
    <source>
        <dbReference type="Google" id="ProtNLM"/>
    </source>
</evidence>
<keyword evidence="4" id="KW-1185">Reference proteome</keyword>
<dbReference type="EMBL" id="QEAN01000060">
    <property type="protein sequence ID" value="TPX50955.1"/>
    <property type="molecule type" value="Genomic_DNA"/>
</dbReference>
<comment type="caution">
    <text evidence="3">The sequence shown here is derived from an EMBL/GenBank/DDBJ whole genome shotgun (WGS) entry which is preliminary data.</text>
</comment>
<organism evidence="3 4">
    <name type="scientific">Synchytrium endobioticum</name>
    <dbReference type="NCBI Taxonomy" id="286115"/>
    <lineage>
        <taxon>Eukaryota</taxon>
        <taxon>Fungi</taxon>
        <taxon>Fungi incertae sedis</taxon>
        <taxon>Chytridiomycota</taxon>
        <taxon>Chytridiomycota incertae sedis</taxon>
        <taxon>Chytridiomycetes</taxon>
        <taxon>Synchytriales</taxon>
        <taxon>Synchytriaceae</taxon>
        <taxon>Synchytrium</taxon>
    </lineage>
</organism>
<evidence type="ECO:0000256" key="1">
    <source>
        <dbReference type="SAM" id="MobiDB-lite"/>
    </source>
</evidence>
<dbReference type="EMBL" id="QEAM01000267">
    <property type="protein sequence ID" value="TPX42522.1"/>
    <property type="molecule type" value="Genomic_DNA"/>
</dbReference>
<evidence type="ECO:0000313" key="4">
    <source>
        <dbReference type="Proteomes" id="UP000317494"/>
    </source>
</evidence>
<feature type="compositionally biased region" description="Basic and acidic residues" evidence="1">
    <location>
        <begin position="219"/>
        <end position="246"/>
    </location>
</feature>
<accession>A0A507DI12</accession>
<protein>
    <recommendedName>
        <fullName evidence="6">Mitochondrial mRNA-processing protein COX24 C-terminal domain-containing protein</fullName>
    </recommendedName>
</protein>
<dbReference type="VEuPathDB" id="FungiDB:SeMB42_g02079"/>